<keyword evidence="1" id="KW-0472">Membrane</keyword>
<dbReference type="EMBL" id="JBAWKY010000002">
    <property type="protein sequence ID" value="MEI4462452.1"/>
    <property type="molecule type" value="Genomic_DNA"/>
</dbReference>
<evidence type="ECO:0000313" key="6">
    <source>
        <dbReference type="Proteomes" id="UP000072605"/>
    </source>
</evidence>
<dbReference type="AlphaFoldDB" id="A0A0V8GFZ5"/>
<dbReference type="OrthoDB" id="2353516at2"/>
<proteinExistence type="predicted"/>
<feature type="transmembrane region" description="Helical" evidence="1">
    <location>
        <begin position="37"/>
        <end position="57"/>
    </location>
</feature>
<evidence type="ECO:0000256" key="1">
    <source>
        <dbReference type="SAM" id="Phobius"/>
    </source>
</evidence>
<dbReference type="InterPro" id="IPR020254">
    <property type="entry name" value="DUF2626"/>
</dbReference>
<feature type="transmembrane region" description="Helical" evidence="1">
    <location>
        <begin position="64"/>
        <end position="82"/>
    </location>
</feature>
<dbReference type="GeneID" id="90836052"/>
<dbReference type="Proteomes" id="UP001387110">
    <property type="component" value="Unassembled WGS sequence"/>
</dbReference>
<reference evidence="3 6" key="2">
    <citation type="journal article" date="2016" name="Front. Microbiol.">
        <title>Genomic Resource of Rice Seed Associated Bacteria.</title>
        <authorList>
            <person name="Midha S."/>
            <person name="Bansal K."/>
            <person name="Sharma S."/>
            <person name="Kumar N."/>
            <person name="Patil P.P."/>
            <person name="Chaudhry V."/>
            <person name="Patil P.B."/>
        </authorList>
    </citation>
    <scope>NUCLEOTIDE SEQUENCE [LARGE SCALE GENOMIC DNA]</scope>
    <source>
        <strain evidence="3 6">RSA11</strain>
    </source>
</reference>
<reference evidence="2 5" key="1">
    <citation type="journal article" date="2015" name="Int. J. Syst. Evol. Microbiol.">
        <title>Exiguobacterium enclense sp. nov., isolated from sediment.</title>
        <authorList>
            <person name="Dastager S.G."/>
            <person name="Mawlankar R."/>
            <person name="Sonalkar V.V."/>
            <person name="Thorat M.N."/>
            <person name="Mual P."/>
            <person name="Verma A."/>
            <person name="Krishnamurthi S."/>
            <person name="Tang S.K."/>
            <person name="Li W.J."/>
        </authorList>
    </citation>
    <scope>NUCLEOTIDE SEQUENCE [LARGE SCALE GENOMIC DNA]</scope>
    <source>
        <strain evidence="2 5">NIO-1109</strain>
    </source>
</reference>
<accession>A0A0V8GFZ5</accession>
<evidence type="ECO:0000313" key="5">
    <source>
        <dbReference type="Proteomes" id="UP000053797"/>
    </source>
</evidence>
<organism evidence="2 5">
    <name type="scientific">Exiguobacterium indicum</name>
    <dbReference type="NCBI Taxonomy" id="296995"/>
    <lineage>
        <taxon>Bacteria</taxon>
        <taxon>Bacillati</taxon>
        <taxon>Bacillota</taxon>
        <taxon>Bacilli</taxon>
        <taxon>Bacillales</taxon>
        <taxon>Bacillales Family XII. Incertae Sedis</taxon>
        <taxon>Exiguobacterium</taxon>
    </lineage>
</organism>
<dbReference type="Proteomes" id="UP000072605">
    <property type="component" value="Unassembled WGS sequence"/>
</dbReference>
<dbReference type="EMBL" id="LDQV01000020">
    <property type="protein sequence ID" value="KTR26855.1"/>
    <property type="molecule type" value="Genomic_DNA"/>
</dbReference>
<dbReference type="Proteomes" id="UP000053797">
    <property type="component" value="Unassembled WGS sequence"/>
</dbReference>
<evidence type="ECO:0000313" key="3">
    <source>
        <dbReference type="EMBL" id="KTR26855.1"/>
    </source>
</evidence>
<evidence type="ECO:0000313" key="7">
    <source>
        <dbReference type="Proteomes" id="UP001387110"/>
    </source>
</evidence>
<protein>
    <submittedName>
        <fullName evidence="4">DUF2626 family protein</fullName>
    </submittedName>
    <submittedName>
        <fullName evidence="3">Membrane protein</fullName>
    </submittedName>
</protein>
<dbReference type="Pfam" id="PF11117">
    <property type="entry name" value="DUF2626"/>
    <property type="match status" value="1"/>
</dbReference>
<sequence length="87" mass="9874">MGRMYRVLGFWTGIIAVMAFIGALGGDASSSEHTDSFLVMGFVFLAQTVFFAALGYLRLTEKTYVYIFGAYLTVFFIVFTYWSNFQM</sequence>
<evidence type="ECO:0000313" key="4">
    <source>
        <dbReference type="EMBL" id="MEI4462452.1"/>
    </source>
</evidence>
<reference evidence="4 7" key="3">
    <citation type="submission" date="2023-12" db="EMBL/GenBank/DDBJ databases">
        <authorList>
            <person name="Easwaran N."/>
            <person name="Lazarus H.P.S."/>
        </authorList>
    </citation>
    <scope>NUCLEOTIDE SEQUENCE [LARGE SCALE GENOMIC DNA]</scope>
    <source>
        <strain evidence="4 7">VIT-2023</strain>
    </source>
</reference>
<evidence type="ECO:0000313" key="2">
    <source>
        <dbReference type="EMBL" id="KSU49203.1"/>
    </source>
</evidence>
<dbReference type="RefSeq" id="WP_023467555.1">
    <property type="nucleotide sequence ID" value="NZ_FMYN01000002.1"/>
</dbReference>
<name>A0A0V8GFZ5_9BACL</name>
<keyword evidence="7" id="KW-1185">Reference proteome</keyword>
<keyword evidence="1" id="KW-1133">Transmembrane helix</keyword>
<keyword evidence="1" id="KW-0812">Transmembrane</keyword>
<dbReference type="EMBL" id="LNQL01000002">
    <property type="protein sequence ID" value="KSU49203.1"/>
    <property type="molecule type" value="Genomic_DNA"/>
</dbReference>
<gene>
    <name evidence="2" type="ORF">AS033_07465</name>
    <name evidence="3" type="ORF">RSA11_08510</name>
    <name evidence="4" type="ORF">SZL87_08475</name>
</gene>
<comment type="caution">
    <text evidence="2">The sequence shown here is derived from an EMBL/GenBank/DDBJ whole genome shotgun (WGS) entry which is preliminary data.</text>
</comment>
<feature type="transmembrane region" description="Helical" evidence="1">
    <location>
        <begin position="7"/>
        <end position="25"/>
    </location>
</feature>